<comment type="caution">
    <text evidence="19">The sequence shown here is derived from an EMBL/GenBank/DDBJ whole genome shotgun (WGS) entry which is preliminary data.</text>
</comment>
<evidence type="ECO:0000256" key="13">
    <source>
        <dbReference type="ARBA" id="ARBA00023288"/>
    </source>
</evidence>
<feature type="compositionally biased region" description="Acidic residues" evidence="17">
    <location>
        <begin position="510"/>
        <end position="520"/>
    </location>
</feature>
<evidence type="ECO:0000256" key="1">
    <source>
        <dbReference type="ARBA" id="ARBA00000382"/>
    </source>
</evidence>
<dbReference type="GO" id="GO:0006952">
    <property type="term" value="P:defense response"/>
    <property type="evidence" value="ECO:0007669"/>
    <property type="project" value="UniProtKB-KW"/>
</dbReference>
<evidence type="ECO:0000256" key="17">
    <source>
        <dbReference type="SAM" id="MobiDB-lite"/>
    </source>
</evidence>
<dbReference type="InterPro" id="IPR012946">
    <property type="entry name" value="X8"/>
</dbReference>
<keyword evidence="8 16" id="KW-0378">Hydrolase</keyword>
<dbReference type="GO" id="GO:0042973">
    <property type="term" value="F:glucan endo-1,3-beta-D-glucosidase activity"/>
    <property type="evidence" value="ECO:0007669"/>
    <property type="project" value="UniProtKB-EC"/>
</dbReference>
<dbReference type="FunFam" id="3.20.20.80:FF:000002">
    <property type="entry name" value="Glucan endo-1,3-beta-glucosidase 3"/>
    <property type="match status" value="1"/>
</dbReference>
<evidence type="ECO:0000256" key="3">
    <source>
        <dbReference type="ARBA" id="ARBA00008773"/>
    </source>
</evidence>
<dbReference type="InterPro" id="IPR017853">
    <property type="entry name" value="GH"/>
</dbReference>
<dbReference type="Gene3D" id="1.20.58.1040">
    <property type="match status" value="1"/>
</dbReference>
<evidence type="ECO:0000256" key="5">
    <source>
        <dbReference type="ARBA" id="ARBA00022475"/>
    </source>
</evidence>
<evidence type="ECO:0000256" key="7">
    <source>
        <dbReference type="ARBA" id="ARBA00022729"/>
    </source>
</evidence>
<dbReference type="Pfam" id="PF00332">
    <property type="entry name" value="Glyco_hydro_17"/>
    <property type="match status" value="1"/>
</dbReference>
<dbReference type="EC" id="3.2.1.39" evidence="4"/>
<dbReference type="FunFam" id="1.20.58.1040:FF:000001">
    <property type="entry name" value="Glucan endo-1,3-beta-glucosidase 4"/>
    <property type="match status" value="1"/>
</dbReference>
<dbReference type="PROSITE" id="PS00587">
    <property type="entry name" value="GLYCOSYL_HYDROL_F17"/>
    <property type="match status" value="1"/>
</dbReference>
<evidence type="ECO:0000256" key="6">
    <source>
        <dbReference type="ARBA" id="ARBA00022622"/>
    </source>
</evidence>
<dbReference type="InterPro" id="IPR044965">
    <property type="entry name" value="Glyco_hydro_17_plant"/>
</dbReference>
<evidence type="ECO:0000256" key="4">
    <source>
        <dbReference type="ARBA" id="ARBA00012780"/>
    </source>
</evidence>
<evidence type="ECO:0000256" key="8">
    <source>
        <dbReference type="ARBA" id="ARBA00022801"/>
    </source>
</evidence>
<dbReference type="SUPFAM" id="SSF51445">
    <property type="entry name" value="(Trans)glycosidases"/>
    <property type="match status" value="1"/>
</dbReference>
<dbReference type="Gene3D" id="3.20.20.80">
    <property type="entry name" value="Glycosidases"/>
    <property type="match status" value="1"/>
</dbReference>
<keyword evidence="9" id="KW-0611">Plant defense</keyword>
<keyword evidence="12" id="KW-0325">Glycoprotein</keyword>
<keyword evidence="13" id="KW-0449">Lipoprotein</keyword>
<evidence type="ECO:0000256" key="9">
    <source>
        <dbReference type="ARBA" id="ARBA00022821"/>
    </source>
</evidence>
<keyword evidence="14 16" id="KW-0326">Glycosidase</keyword>
<reference evidence="19" key="1">
    <citation type="journal article" date="2019" name="Sci. Rep.">
        <title>Draft genome of Tanacetum cinerariifolium, the natural source of mosquito coil.</title>
        <authorList>
            <person name="Yamashiro T."/>
            <person name="Shiraishi A."/>
            <person name="Satake H."/>
            <person name="Nakayama K."/>
        </authorList>
    </citation>
    <scope>NUCLEOTIDE SEQUENCE</scope>
</reference>
<evidence type="ECO:0000256" key="15">
    <source>
        <dbReference type="RuleBase" id="RU004335"/>
    </source>
</evidence>
<comment type="catalytic activity">
    <reaction evidence="1">
        <text>Hydrolysis of (1-&gt;3)-beta-D-glucosidic linkages in (1-&gt;3)-beta-D-glucans.</text>
        <dbReference type="EC" id="3.2.1.39"/>
    </reaction>
</comment>
<dbReference type="InterPro" id="IPR000490">
    <property type="entry name" value="Glyco_hydro_17"/>
</dbReference>
<comment type="similarity">
    <text evidence="3 15">Belongs to the glycosyl hydrolase 17 family.</text>
</comment>
<evidence type="ECO:0000313" key="19">
    <source>
        <dbReference type="EMBL" id="GEU80702.1"/>
    </source>
</evidence>
<evidence type="ECO:0000259" key="18">
    <source>
        <dbReference type="SMART" id="SM00768"/>
    </source>
</evidence>
<evidence type="ECO:0000256" key="2">
    <source>
        <dbReference type="ARBA" id="ARBA00004609"/>
    </source>
</evidence>
<dbReference type="EMBL" id="BKCJ010008127">
    <property type="protein sequence ID" value="GEU80702.1"/>
    <property type="molecule type" value="Genomic_DNA"/>
</dbReference>
<dbReference type="GO" id="GO:0009506">
    <property type="term" value="C:plasmodesma"/>
    <property type="evidence" value="ECO:0007669"/>
    <property type="project" value="UniProtKB-ARBA"/>
</dbReference>
<evidence type="ECO:0000256" key="12">
    <source>
        <dbReference type="ARBA" id="ARBA00023180"/>
    </source>
</evidence>
<accession>A0A6L2N6C1</accession>
<organism evidence="19">
    <name type="scientific">Tanacetum cinerariifolium</name>
    <name type="common">Dalmatian daisy</name>
    <name type="synonym">Chrysanthemum cinerariifolium</name>
    <dbReference type="NCBI Taxonomy" id="118510"/>
    <lineage>
        <taxon>Eukaryota</taxon>
        <taxon>Viridiplantae</taxon>
        <taxon>Streptophyta</taxon>
        <taxon>Embryophyta</taxon>
        <taxon>Tracheophyta</taxon>
        <taxon>Spermatophyta</taxon>
        <taxon>Magnoliopsida</taxon>
        <taxon>eudicotyledons</taxon>
        <taxon>Gunneridae</taxon>
        <taxon>Pentapetalae</taxon>
        <taxon>asterids</taxon>
        <taxon>campanulids</taxon>
        <taxon>Asterales</taxon>
        <taxon>Asteraceae</taxon>
        <taxon>Asteroideae</taxon>
        <taxon>Anthemideae</taxon>
        <taxon>Anthemidinae</taxon>
        <taxon>Tanacetum</taxon>
    </lineage>
</organism>
<feature type="compositionally biased region" description="Low complexity" evidence="17">
    <location>
        <begin position="1256"/>
        <end position="1268"/>
    </location>
</feature>
<name>A0A6L2N6C1_TANCI</name>
<dbReference type="GO" id="GO:0098552">
    <property type="term" value="C:side of membrane"/>
    <property type="evidence" value="ECO:0007669"/>
    <property type="project" value="UniProtKB-KW"/>
</dbReference>
<evidence type="ECO:0000256" key="11">
    <source>
        <dbReference type="ARBA" id="ARBA00023157"/>
    </source>
</evidence>
<protein>
    <recommendedName>
        <fullName evidence="4">glucan endo-1,3-beta-D-glucosidase</fullName>
        <ecNumber evidence="4">3.2.1.39</ecNumber>
    </recommendedName>
</protein>
<sequence>MNILNGSCNNCIYEYGKPVTCGACEGMLRGGFCLHCNLKADNCYQNAYSFDDALNNSNYLSQPQYENYLCNLCGNNSHDGYDCQQQFLLVYEQELSYNQNYHEYGNPPSKDHPIFNNDEEHFDQNKEHLENSSNEIAASNSNQEKEKLSQDSDIHKLIREECCVEEVKNVVEQPAERKTRTIESLQNFRVIHKSSISLNNTSQASPVHTIAPILSTKEPKYSTSMGEEHPNTTLETESDKIIKSGVEKLVPILSENEVTLEDKREGDVPVCENSPICDNHSDIFPDSKNDDDISSDDDDFEDIEYVEASLSNPEIVSIAEENVNFKDISQIQDVILCEKLLSMNRLIANIESLNDNPTPDLALNSSVSFPISKESDNSLSDNFSPEFETFCDHTEETRSGNTTTHANDSLPECDSFCFKIEPDQEKLINVVKNDIPDDSTNDPLLEEADLFLDFDNSIPPGIKNFGENPEGDICFLEALLSDDSIPFPNNESSESDFDNPPVPQPPQEQPDADFEPDSGDEISVVMKNNNKLECLNPRDEFDDDYFSFMFVIYSKMFLSFLFAESEDTIFEPGIAIYRFYSFLFVQAGFISSDYPDCEVSRALSFCKRASHPQLYFGNPKGGVWANIICFCSDLNKLGISLSNLMVNKVSCGIWAWKRQPSGRALEELSSLSCLINMLVLDMSREDNWSWSLDETGSFSLRLLYTESKLGQEGAPVADPTLYRSLGGALQYLTFTRPDLSYVVQQLCLYMHDPREPHLLALKRILRYVRGTLDHGLQLHASSMTQLVAYIDADWTGCPFTRRSTSGYCVFFGDNIYLGPQNDRALADQDAFIGVNIGTALSDMPNPTQTAVLLKSQNIRHVRLYDADQAMLMALADTGIQVTVSVPNQQLLAIAQSNTTAANWVSRNILPHISTTNITAISVGNEVLTTTPNVATVLVTALKYIHFALVSLGLDSQIKVSTTHSSNIVLDAFPPSQAFFNKTWDPVMIPLLEFLQSTGSYLMINLYPYYDYMQSNGAIPLDYALFRPLPEDKEAVDLNTLLHYTNVFDAVVDATYFAMMYLNYTNIPIVVTESGWPSKGDSSEPDATLDNANTYNSNLIKHVLNNTGTPKHPGVGISTYIYELYNEDSRPGSVSEKNWGLFDANGRPIYTLNLMDSGSVLVNDTTGQTYCVVKKDADTKMVQAALDWACGPGKVNCSMMLQGEPCYQPDTMVAHATYAFDTYYQQMDKAEGTCDFNGVATITTRDPSLGDCILPRSGTGSNGTTTNNGPSLAPSTNSTTSGGVLISDSVSISRLVAFFCPDFALSDIYGKVHLR</sequence>
<dbReference type="PANTHER" id="PTHR32227">
    <property type="entry name" value="GLUCAN ENDO-1,3-BETA-GLUCOSIDASE BG1-RELATED-RELATED"/>
    <property type="match status" value="1"/>
</dbReference>
<feature type="region of interest" description="Disordered" evidence="17">
    <location>
        <begin position="487"/>
        <end position="520"/>
    </location>
</feature>
<feature type="domain" description="X8" evidence="18">
    <location>
        <begin position="1168"/>
        <end position="1253"/>
    </location>
</feature>
<gene>
    <name evidence="19" type="ORF">Tci_052680</name>
</gene>
<proteinExistence type="inferred from homology"/>
<dbReference type="GO" id="GO:0005975">
    <property type="term" value="P:carbohydrate metabolic process"/>
    <property type="evidence" value="ECO:0007669"/>
    <property type="project" value="InterPro"/>
</dbReference>
<dbReference type="GO" id="GO:0005886">
    <property type="term" value="C:plasma membrane"/>
    <property type="evidence" value="ECO:0007669"/>
    <property type="project" value="UniProtKB-SubCell"/>
</dbReference>
<evidence type="ECO:0000256" key="16">
    <source>
        <dbReference type="RuleBase" id="RU004336"/>
    </source>
</evidence>
<keyword evidence="6" id="KW-0336">GPI-anchor</keyword>
<dbReference type="SMART" id="SM00768">
    <property type="entry name" value="X8"/>
    <property type="match status" value="1"/>
</dbReference>
<keyword evidence="7" id="KW-0732">Signal</keyword>
<keyword evidence="5" id="KW-1003">Cell membrane</keyword>
<dbReference type="Pfam" id="PF07983">
    <property type="entry name" value="X8"/>
    <property type="match status" value="1"/>
</dbReference>
<evidence type="ECO:0000256" key="14">
    <source>
        <dbReference type="ARBA" id="ARBA00023295"/>
    </source>
</evidence>
<keyword evidence="11" id="KW-1015">Disulfide bond</keyword>
<feature type="region of interest" description="Disordered" evidence="17">
    <location>
        <begin position="1255"/>
        <end position="1279"/>
    </location>
</feature>
<keyword evidence="10" id="KW-0472">Membrane</keyword>
<evidence type="ECO:0000256" key="10">
    <source>
        <dbReference type="ARBA" id="ARBA00023136"/>
    </source>
</evidence>
<comment type="subcellular location">
    <subcellularLocation>
        <location evidence="2">Cell membrane</location>
        <topology evidence="2">Lipid-anchor</topology>
        <topology evidence="2">GPI-anchor</topology>
    </subcellularLocation>
</comment>